<comment type="pathway">
    <text evidence="2 5">Carbohydrate acid metabolism; D-glucarate degradation; 2,5-dioxopentanoate from D-glucarate: step 2/2.</text>
</comment>
<dbReference type="PANTHER" id="PTHR12128:SF19">
    <property type="entry name" value="5-DEHYDRO-4-DEOXYGLUCARATE DEHYDRATASE 2-RELATED"/>
    <property type="match status" value="1"/>
</dbReference>
<evidence type="ECO:0000256" key="2">
    <source>
        <dbReference type="ARBA" id="ARBA00004983"/>
    </source>
</evidence>
<dbReference type="UniPathway" id="UPA00564">
    <property type="reaction ID" value="UER00628"/>
</dbReference>
<evidence type="ECO:0000256" key="7">
    <source>
        <dbReference type="PIRSR" id="PIRSR001365-1"/>
    </source>
</evidence>
<evidence type="ECO:0000256" key="3">
    <source>
        <dbReference type="ARBA" id="ARBA00007592"/>
    </source>
</evidence>
<dbReference type="SUPFAM" id="SSF51569">
    <property type="entry name" value="Aldolase"/>
    <property type="match status" value="1"/>
</dbReference>
<dbReference type="AlphaFoldDB" id="A0A370KXJ7"/>
<evidence type="ECO:0000256" key="4">
    <source>
        <dbReference type="ARBA" id="ARBA00023239"/>
    </source>
</evidence>
<dbReference type="GO" id="GO:0008840">
    <property type="term" value="F:4-hydroxy-tetrahydrodipicolinate synthase activity"/>
    <property type="evidence" value="ECO:0007669"/>
    <property type="project" value="TreeGrafter"/>
</dbReference>
<comment type="similarity">
    <text evidence="3 5 6">Belongs to the DapA family.</text>
</comment>
<reference evidence="9" key="1">
    <citation type="submission" date="2018-07" db="EMBL/GenBank/DDBJ databases">
        <authorList>
            <person name="Safronova V.I."/>
            <person name="Chirak E.R."/>
            <person name="Sazanova A.L."/>
        </authorList>
    </citation>
    <scope>NUCLEOTIDE SEQUENCE [LARGE SCALE GENOMIC DNA]</scope>
    <source>
        <strain evidence="9">RCAM04685</strain>
    </source>
</reference>
<evidence type="ECO:0000256" key="1">
    <source>
        <dbReference type="ARBA" id="ARBA00001446"/>
    </source>
</evidence>
<proteinExistence type="inferred from homology"/>
<dbReference type="SMART" id="SM01130">
    <property type="entry name" value="DHDPS"/>
    <property type="match status" value="1"/>
</dbReference>
<evidence type="ECO:0000256" key="5">
    <source>
        <dbReference type="HAMAP-Rule" id="MF_00694"/>
    </source>
</evidence>
<dbReference type="EMBL" id="QQTP01000030">
    <property type="protein sequence ID" value="RDJ19691.1"/>
    <property type="molecule type" value="Genomic_DNA"/>
</dbReference>
<dbReference type="PIRSF" id="PIRSF001365">
    <property type="entry name" value="DHDPS"/>
    <property type="match status" value="1"/>
</dbReference>
<dbReference type="Proteomes" id="UP000255207">
    <property type="component" value="Unassembled WGS sequence"/>
</dbReference>
<dbReference type="Pfam" id="PF00701">
    <property type="entry name" value="DHDPS"/>
    <property type="match status" value="1"/>
</dbReference>
<accession>A0A370KXJ7</accession>
<sequence length="316" mass="33749">MTAPLSPEALKARLACGLLGFPLTDFATDGSFAPQPFGDRVRFLGGQGCAALFVASGAGEFFSLTRDEYAAVLATAVSARDGDIPLFGAAGGGTRDAIEHAAIAQRAGVDGLLLLPPYLTEVSQEGLRAHVTAICRSTDLGIILYSRANGRVRPETLFRLVDDCPNLIALKDGVGEVEDLWAMRTRLSGRLAFLNGMPTAEVYAPSYRAMGVPTYSSAVYNFAPRAAMAFFNAVQTGDLALIDRMMQAFFIPYGRIRARQPGYAVSIVKAGVDIVGRSAGKVRPPLSDLTRAEYEELAPLIDALIRFSEDAHALAR</sequence>
<dbReference type="PANTHER" id="PTHR12128">
    <property type="entry name" value="DIHYDRODIPICOLINATE SYNTHASE"/>
    <property type="match status" value="1"/>
</dbReference>
<dbReference type="OrthoDB" id="8995637at2"/>
<dbReference type="InterPro" id="IPR017655">
    <property type="entry name" value="Dehydro-deoxyglucarate_dehyd"/>
</dbReference>
<dbReference type="InterPro" id="IPR002220">
    <property type="entry name" value="DapA-like"/>
</dbReference>
<keyword evidence="4 5" id="KW-0456">Lyase</keyword>
<comment type="catalytic activity">
    <reaction evidence="1 5">
        <text>5-dehydro-4-deoxy-D-glucarate + H(+) = 2,5-dioxopentanoate + CO2 + H2O</text>
        <dbReference type="Rhea" id="RHEA:24608"/>
        <dbReference type="ChEBI" id="CHEBI:15377"/>
        <dbReference type="ChEBI" id="CHEBI:15378"/>
        <dbReference type="ChEBI" id="CHEBI:16526"/>
        <dbReference type="ChEBI" id="CHEBI:42819"/>
        <dbReference type="ChEBI" id="CHEBI:58136"/>
        <dbReference type="EC" id="4.2.1.41"/>
    </reaction>
</comment>
<dbReference type="RefSeq" id="WP_114832781.1">
    <property type="nucleotide sequence ID" value="NZ_QQTO01000024.1"/>
</dbReference>
<gene>
    <name evidence="8" type="ORF">DWE98_28370</name>
</gene>
<keyword evidence="9" id="KW-1185">Reference proteome</keyword>
<evidence type="ECO:0000256" key="6">
    <source>
        <dbReference type="PIRNR" id="PIRNR001365"/>
    </source>
</evidence>
<dbReference type="GO" id="GO:0042838">
    <property type="term" value="P:D-glucarate catabolic process"/>
    <property type="evidence" value="ECO:0007669"/>
    <property type="project" value="UniProtKB-UniRule"/>
</dbReference>
<dbReference type="NCBIfam" id="NF002958">
    <property type="entry name" value="PRK03620.1"/>
    <property type="match status" value="1"/>
</dbReference>
<feature type="active site" description="Proton donor/acceptor" evidence="7">
    <location>
        <position position="145"/>
    </location>
</feature>
<protein>
    <recommendedName>
        <fullName evidence="5">Probable 5-dehydro-4-deoxyglucarate dehydratase</fullName>
        <ecNumber evidence="5">4.2.1.41</ecNumber>
    </recommendedName>
    <alternativeName>
        <fullName evidence="5">5-keto-4-deoxy-glucarate dehydratase</fullName>
        <shortName evidence="5">KDGDH</shortName>
    </alternativeName>
</protein>
<feature type="active site" description="Schiff-base intermediate with substrate" evidence="7">
    <location>
        <position position="171"/>
    </location>
</feature>
<dbReference type="EC" id="4.2.1.41" evidence="5"/>
<name>A0A370KXJ7_9HYPH</name>
<dbReference type="InterPro" id="IPR013785">
    <property type="entry name" value="Aldolase_TIM"/>
</dbReference>
<evidence type="ECO:0000313" key="9">
    <source>
        <dbReference type="Proteomes" id="UP000255207"/>
    </source>
</evidence>
<comment type="caution">
    <text evidence="8">The sequence shown here is derived from an EMBL/GenBank/DDBJ whole genome shotgun (WGS) entry which is preliminary data.</text>
</comment>
<organism evidence="8 9">
    <name type="scientific">Bosea caraganae</name>
    <dbReference type="NCBI Taxonomy" id="2763117"/>
    <lineage>
        <taxon>Bacteria</taxon>
        <taxon>Pseudomonadati</taxon>
        <taxon>Pseudomonadota</taxon>
        <taxon>Alphaproteobacteria</taxon>
        <taxon>Hyphomicrobiales</taxon>
        <taxon>Boseaceae</taxon>
        <taxon>Bosea</taxon>
    </lineage>
</organism>
<dbReference type="GO" id="GO:0047448">
    <property type="term" value="F:5-dehydro-4-deoxyglucarate dehydratase activity"/>
    <property type="evidence" value="ECO:0007669"/>
    <property type="project" value="UniProtKB-UniRule"/>
</dbReference>
<dbReference type="Gene3D" id="3.20.20.70">
    <property type="entry name" value="Aldolase class I"/>
    <property type="match status" value="1"/>
</dbReference>
<dbReference type="HAMAP" id="MF_00694">
    <property type="entry name" value="KDGDH"/>
    <property type="match status" value="1"/>
</dbReference>
<evidence type="ECO:0000313" key="8">
    <source>
        <dbReference type="EMBL" id="RDJ19691.1"/>
    </source>
</evidence>